<name>A0ABR5SAQ7_9BACT</name>
<protein>
    <submittedName>
        <fullName evidence="1">Uncharacterized protein</fullName>
    </submittedName>
</protein>
<keyword evidence="2" id="KW-1185">Reference proteome</keyword>
<gene>
    <name evidence="1" type="ORF">ASN18_3339</name>
</gene>
<evidence type="ECO:0000313" key="1">
    <source>
        <dbReference type="EMBL" id="KWT74167.1"/>
    </source>
</evidence>
<reference evidence="1 2" key="1">
    <citation type="submission" date="2015-11" db="EMBL/GenBank/DDBJ databases">
        <authorList>
            <person name="Lin W."/>
        </authorList>
    </citation>
    <scope>NUCLEOTIDE SEQUENCE [LARGE SCALE GENOMIC DNA]</scope>
    <source>
        <strain evidence="1 2">HCH-1</strain>
    </source>
</reference>
<dbReference type="Proteomes" id="UP000060487">
    <property type="component" value="Unassembled WGS sequence"/>
</dbReference>
<sequence length="127" mass="14901">MKNIRTCCNIKRTNFVLTNGSTIILKGNVIQLELFNEKICEIEDGAVRYIFKKKPMRVEELERMTIEKIHRVQEMTVKQNDKLDNHPRAKDIVAIKKIEDLIMKLKMKGLITVEQEGRKLFLSIKDD</sequence>
<proteinExistence type="predicted"/>
<organism evidence="1 2">
    <name type="scientific">Candidatus Magnetominusculus xianensis</name>
    <dbReference type="NCBI Taxonomy" id="1748249"/>
    <lineage>
        <taxon>Bacteria</taxon>
        <taxon>Pseudomonadati</taxon>
        <taxon>Nitrospirota</taxon>
        <taxon>Nitrospiria</taxon>
        <taxon>Nitrospirales</taxon>
        <taxon>Nitrospiraceae</taxon>
        <taxon>Candidatus Magnetominusculus</taxon>
    </lineage>
</organism>
<comment type="caution">
    <text evidence="1">The sequence shown here is derived from an EMBL/GenBank/DDBJ whole genome shotgun (WGS) entry which is preliminary data.</text>
</comment>
<evidence type="ECO:0000313" key="2">
    <source>
        <dbReference type="Proteomes" id="UP000060487"/>
    </source>
</evidence>
<dbReference type="EMBL" id="LNQR01000146">
    <property type="protein sequence ID" value="KWT74167.1"/>
    <property type="molecule type" value="Genomic_DNA"/>
</dbReference>
<accession>A0ABR5SAQ7</accession>